<dbReference type="AlphaFoldDB" id="A0A423NTW0"/>
<comment type="caution">
    <text evidence="3">The sequence shown here is derived from an EMBL/GenBank/DDBJ whole genome shotgun (WGS) entry which is preliminary data.</text>
</comment>
<dbReference type="RefSeq" id="WP_123418239.1">
    <property type="nucleotide sequence ID" value="NZ_MOCA01000003.1"/>
</dbReference>
<dbReference type="Proteomes" id="UP000284207">
    <property type="component" value="Unassembled WGS sequence"/>
</dbReference>
<dbReference type="EMBL" id="MOCA01000003">
    <property type="protein sequence ID" value="ROO01701.1"/>
    <property type="molecule type" value="Genomic_DNA"/>
</dbReference>
<evidence type="ECO:0000313" key="3">
    <source>
        <dbReference type="EMBL" id="ROO01701.1"/>
    </source>
</evidence>
<name>A0A423NTW0_9PSED</name>
<feature type="region of interest" description="Disordered" evidence="1">
    <location>
        <begin position="79"/>
        <end position="164"/>
    </location>
</feature>
<gene>
    <name evidence="3" type="ORF">BK674_07150</name>
</gene>
<reference evidence="3 4" key="1">
    <citation type="submission" date="2016-10" db="EMBL/GenBank/DDBJ databases">
        <title>Comparative genome analysis of multiple Pseudomonas spp. focuses on biocontrol and plant growth promoting traits.</title>
        <authorList>
            <person name="Tao X.-Y."/>
            <person name="Taylor C.G."/>
        </authorList>
    </citation>
    <scope>NUCLEOTIDE SEQUENCE [LARGE SCALE GENOMIC DNA]</scope>
    <source>
        <strain evidence="3 4">36B3</strain>
    </source>
</reference>
<accession>A0A423NTW0</accession>
<protein>
    <submittedName>
        <fullName evidence="3">Uncharacterized protein</fullName>
    </submittedName>
</protein>
<evidence type="ECO:0000313" key="4">
    <source>
        <dbReference type="Proteomes" id="UP000284207"/>
    </source>
</evidence>
<feature type="compositionally biased region" description="Basic and acidic residues" evidence="1">
    <location>
        <begin position="94"/>
        <end position="122"/>
    </location>
</feature>
<feature type="chain" id="PRO_5019587271" evidence="2">
    <location>
        <begin position="29"/>
        <end position="164"/>
    </location>
</feature>
<organism evidence="3 4">
    <name type="scientific">Pseudomonas moraviensis</name>
    <dbReference type="NCBI Taxonomy" id="321662"/>
    <lineage>
        <taxon>Bacteria</taxon>
        <taxon>Pseudomonadati</taxon>
        <taxon>Pseudomonadota</taxon>
        <taxon>Gammaproteobacteria</taxon>
        <taxon>Pseudomonadales</taxon>
        <taxon>Pseudomonadaceae</taxon>
        <taxon>Pseudomonas</taxon>
    </lineage>
</organism>
<keyword evidence="2" id="KW-0732">Signal</keyword>
<evidence type="ECO:0000256" key="2">
    <source>
        <dbReference type="SAM" id="SignalP"/>
    </source>
</evidence>
<feature type="compositionally biased region" description="Basic and acidic residues" evidence="1">
    <location>
        <begin position="145"/>
        <end position="164"/>
    </location>
</feature>
<feature type="signal peptide" evidence="2">
    <location>
        <begin position="1"/>
        <end position="28"/>
    </location>
</feature>
<evidence type="ECO:0000256" key="1">
    <source>
        <dbReference type="SAM" id="MobiDB-lite"/>
    </source>
</evidence>
<proteinExistence type="predicted"/>
<sequence>MRSFLKISAVVSTTTLIAALAFPASAMAVELSSSSPSYGDKVSLIHNDYGKDVVIKSDISIDELQKMRDTLNDQSRQFEEFKRNSGSGSTASAKEIDELKNRVKEQDRELESLGRQVEELKRNSGSSSNSNSSEISNLKQMVNNQDRDMDQLKRTVEDLSRKVK</sequence>
<feature type="compositionally biased region" description="Low complexity" evidence="1">
    <location>
        <begin position="123"/>
        <end position="137"/>
    </location>
</feature>